<dbReference type="SUPFAM" id="SSF53850">
    <property type="entry name" value="Periplasmic binding protein-like II"/>
    <property type="match status" value="1"/>
</dbReference>
<evidence type="ECO:0000313" key="6">
    <source>
        <dbReference type="Proteomes" id="UP000308760"/>
    </source>
</evidence>
<feature type="transmembrane region" description="Helical" evidence="4">
    <location>
        <begin position="12"/>
        <end position="32"/>
    </location>
</feature>
<evidence type="ECO:0000256" key="1">
    <source>
        <dbReference type="ARBA" id="ARBA00008520"/>
    </source>
</evidence>
<keyword evidence="4" id="KW-1133">Transmembrane helix</keyword>
<protein>
    <submittedName>
        <fullName evidence="5">Sugar ABC transporter substrate-binding protein</fullName>
    </submittedName>
</protein>
<evidence type="ECO:0000313" key="5">
    <source>
        <dbReference type="EMBL" id="THV33886.1"/>
    </source>
</evidence>
<evidence type="ECO:0000256" key="4">
    <source>
        <dbReference type="SAM" id="Phobius"/>
    </source>
</evidence>
<dbReference type="PROSITE" id="PS51257">
    <property type="entry name" value="PROKAR_LIPOPROTEIN"/>
    <property type="match status" value="1"/>
</dbReference>
<dbReference type="OrthoDB" id="1650177at2"/>
<dbReference type="Pfam" id="PF01547">
    <property type="entry name" value="SBP_bac_1"/>
    <property type="match status" value="1"/>
</dbReference>
<dbReference type="RefSeq" id="WP_136537219.1">
    <property type="nucleotide sequence ID" value="NZ_STGY01000082.1"/>
</dbReference>
<evidence type="ECO:0000256" key="3">
    <source>
        <dbReference type="ARBA" id="ARBA00022729"/>
    </source>
</evidence>
<proteinExistence type="inferred from homology"/>
<dbReference type="InterPro" id="IPR006059">
    <property type="entry name" value="SBP"/>
</dbReference>
<reference evidence="5 6" key="2">
    <citation type="submission" date="2019-05" db="EMBL/GenBank/DDBJ databases">
        <title>Glycomyces buryatensis sp. nov.</title>
        <authorList>
            <person name="Nikitina E."/>
        </authorList>
    </citation>
    <scope>NUCLEOTIDE SEQUENCE [LARGE SCALE GENOMIC DNA]</scope>
    <source>
        <strain evidence="5 6">18</strain>
    </source>
</reference>
<keyword evidence="2" id="KW-0813">Transport</keyword>
<dbReference type="GO" id="GO:1901982">
    <property type="term" value="F:maltose binding"/>
    <property type="evidence" value="ECO:0007669"/>
    <property type="project" value="TreeGrafter"/>
</dbReference>
<dbReference type="Gene3D" id="3.40.190.10">
    <property type="entry name" value="Periplasmic binding protein-like II"/>
    <property type="match status" value="1"/>
</dbReference>
<dbReference type="Proteomes" id="UP000308760">
    <property type="component" value="Unassembled WGS sequence"/>
</dbReference>
<dbReference type="GO" id="GO:0042956">
    <property type="term" value="P:maltodextrin transmembrane transport"/>
    <property type="evidence" value="ECO:0007669"/>
    <property type="project" value="TreeGrafter"/>
</dbReference>
<dbReference type="GO" id="GO:0015768">
    <property type="term" value="P:maltose transport"/>
    <property type="evidence" value="ECO:0007669"/>
    <property type="project" value="TreeGrafter"/>
</dbReference>
<dbReference type="PANTHER" id="PTHR30061:SF50">
    <property type="entry name" value="MALTOSE_MALTODEXTRIN-BINDING PERIPLASMIC PROTEIN"/>
    <property type="match status" value="1"/>
</dbReference>
<keyword evidence="6" id="KW-1185">Reference proteome</keyword>
<dbReference type="CDD" id="cd13585">
    <property type="entry name" value="PBP2_TMBP_like"/>
    <property type="match status" value="1"/>
</dbReference>
<dbReference type="PANTHER" id="PTHR30061">
    <property type="entry name" value="MALTOSE-BINDING PERIPLASMIC PROTEIN"/>
    <property type="match status" value="1"/>
</dbReference>
<organism evidence="5 6">
    <name type="scientific">Glycomyces buryatensis</name>
    <dbReference type="NCBI Taxonomy" id="2570927"/>
    <lineage>
        <taxon>Bacteria</taxon>
        <taxon>Bacillati</taxon>
        <taxon>Actinomycetota</taxon>
        <taxon>Actinomycetes</taxon>
        <taxon>Glycomycetales</taxon>
        <taxon>Glycomycetaceae</taxon>
        <taxon>Glycomyces</taxon>
    </lineage>
</organism>
<comment type="similarity">
    <text evidence="1">Belongs to the bacterial solute-binding protein 1 family.</text>
</comment>
<dbReference type="AlphaFoldDB" id="A0A4V4HQI4"/>
<keyword evidence="4" id="KW-0472">Membrane</keyword>
<evidence type="ECO:0000256" key="2">
    <source>
        <dbReference type="ARBA" id="ARBA00022448"/>
    </source>
</evidence>
<keyword evidence="3" id="KW-0732">Signal</keyword>
<gene>
    <name evidence="5" type="ORF">FAB82_24635</name>
</gene>
<comment type="caution">
    <text evidence="5">The sequence shown here is derived from an EMBL/GenBank/DDBJ whole genome shotgun (WGS) entry which is preliminary data.</text>
</comment>
<reference evidence="6" key="1">
    <citation type="submission" date="2019-04" db="EMBL/GenBank/DDBJ databases">
        <title>Nocardioides xinjiangensis sp. nov.</title>
        <authorList>
            <person name="Liu S."/>
        </authorList>
    </citation>
    <scope>NUCLEOTIDE SEQUENCE [LARGE SCALE GENOMIC DNA]</scope>
    <source>
        <strain evidence="6">18</strain>
    </source>
</reference>
<keyword evidence="4" id="KW-0812">Transmembrane</keyword>
<name>A0A4V4HQI4_9ACTN</name>
<dbReference type="EMBL" id="STGY01000082">
    <property type="protein sequence ID" value="THV33886.1"/>
    <property type="molecule type" value="Genomic_DNA"/>
</dbReference>
<accession>A0A4V4HQI4</accession>
<sequence>MAEKIRRHARAGIALIAVIGMAALTTACLSGGEEDDGTLKMVVWGGDLEKETYQERIDLLEAEHPDIKVDLQLIPSEQYEQKVQTMIAGGDGPDIMQVAEGVNVYSSKSQILPLDEYVSEAGLDLEERFGPAVGELYSYEDQVYAIPDRSGAIITYYNKDIFDAAGVEYPTAEWTWEDAQSAMEKTTSPEDGQWGYTGAGWWAQWWSFVYQNGGQIVGDDGKPAVNSPEAVEAVQWANDLVHENHYAPTAAEYADMGPDMGGDPLFASGAVALNTTGFWGIGTLQEADFNWGIAPLWGGDQQAATGFGSGLSISRDSANPDKAFEAIDFLTDVEGQEVIIDKAMDVPANIQVQQSEAFLKPEWAPEGLNMGAFAESSDFIYQAPFIPQWNEMQSTINDGLETFWSEGGDAQTELDEIQSQLETVVE</sequence>
<dbReference type="GO" id="GO:0055052">
    <property type="term" value="C:ATP-binding cassette (ABC) transporter complex, substrate-binding subunit-containing"/>
    <property type="evidence" value="ECO:0007669"/>
    <property type="project" value="TreeGrafter"/>
</dbReference>